<evidence type="ECO:0000313" key="2">
    <source>
        <dbReference type="EMBL" id="MQT12788.1"/>
    </source>
</evidence>
<dbReference type="SUPFAM" id="SSF53474">
    <property type="entry name" value="alpha/beta-Hydrolases"/>
    <property type="match status" value="1"/>
</dbReference>
<dbReference type="Pfam" id="PF00561">
    <property type="entry name" value="Abhydrolase_1"/>
    <property type="match status" value="1"/>
</dbReference>
<sequence>MGLSLTTSWLRSRIEDDYPPLGRFVAVDGVRLHVLDVPAKTVDAPVLLILHGAACSLRDPYAAFAPALDGRMRMIFVDRPGHGYSGHEEIVLSGPAAQARLAAGVLEALGIARAIVVGHSFGGAVAAAFAVHHPERTAGLVMIAPATHPWPGGIAWSYDLVSMPVVGSLLSHTIVTPLGLTMIEKSLQEVFAPEPVPRGFAERAGVPLTIRPAAFRATSLEVSALKEHLAELAPLYRTIAAPTVVVTGDADGVVPTAVHAARFAAAVKGARHIELPGAGHMPHHTRTADVVAAIEAVVARAANPAKPRRGSRQA</sequence>
<dbReference type="AlphaFoldDB" id="A0A6A7Y3F0"/>
<accession>A0A6A7Y3F0</accession>
<organism evidence="2 3">
    <name type="scientific">Segnochrobactrum spirostomi</name>
    <dbReference type="NCBI Taxonomy" id="2608987"/>
    <lineage>
        <taxon>Bacteria</taxon>
        <taxon>Pseudomonadati</taxon>
        <taxon>Pseudomonadota</taxon>
        <taxon>Alphaproteobacteria</taxon>
        <taxon>Hyphomicrobiales</taxon>
        <taxon>Segnochrobactraceae</taxon>
        <taxon>Segnochrobactrum</taxon>
    </lineage>
</organism>
<dbReference type="GO" id="GO:0016020">
    <property type="term" value="C:membrane"/>
    <property type="evidence" value="ECO:0007669"/>
    <property type="project" value="TreeGrafter"/>
</dbReference>
<dbReference type="RefSeq" id="WP_153480016.1">
    <property type="nucleotide sequence ID" value="NZ_VWNA01000001.1"/>
</dbReference>
<dbReference type="InterPro" id="IPR029058">
    <property type="entry name" value="AB_hydrolase_fold"/>
</dbReference>
<name>A0A6A7Y3F0_9HYPH</name>
<keyword evidence="2" id="KW-0378">Hydrolase</keyword>
<dbReference type="Proteomes" id="UP000332515">
    <property type="component" value="Unassembled WGS sequence"/>
</dbReference>
<protein>
    <submittedName>
        <fullName evidence="2">Alpha/beta hydrolase</fullName>
    </submittedName>
</protein>
<feature type="domain" description="AB hydrolase-1" evidence="1">
    <location>
        <begin position="45"/>
        <end position="285"/>
    </location>
</feature>
<evidence type="ECO:0000259" key="1">
    <source>
        <dbReference type="Pfam" id="PF00561"/>
    </source>
</evidence>
<dbReference type="PANTHER" id="PTHR43798">
    <property type="entry name" value="MONOACYLGLYCEROL LIPASE"/>
    <property type="match status" value="1"/>
</dbReference>
<evidence type="ECO:0000313" key="3">
    <source>
        <dbReference type="Proteomes" id="UP000332515"/>
    </source>
</evidence>
<dbReference type="PRINTS" id="PR00111">
    <property type="entry name" value="ABHYDROLASE"/>
</dbReference>
<reference evidence="2 3" key="1">
    <citation type="submission" date="2019-09" db="EMBL/GenBank/DDBJ databases">
        <title>Segnochrobactrum spirostomi gen. nov., sp. nov., isolated from the ciliate Spirostomum cf. yagiui and description of a novel family, Segnochrobactraceae fam. nov. within the order Rhizobiales of the class Alphaproteobacteria.</title>
        <authorList>
            <person name="Akter S."/>
            <person name="Shazib S.U.A."/>
            <person name="Shin M.K."/>
        </authorList>
    </citation>
    <scope>NUCLEOTIDE SEQUENCE [LARGE SCALE GENOMIC DNA]</scope>
    <source>
        <strain evidence="2 3">Sp-1</strain>
    </source>
</reference>
<dbReference type="Gene3D" id="3.40.50.1820">
    <property type="entry name" value="alpha/beta hydrolase"/>
    <property type="match status" value="1"/>
</dbReference>
<dbReference type="EMBL" id="VWNA01000001">
    <property type="protein sequence ID" value="MQT12788.1"/>
    <property type="molecule type" value="Genomic_DNA"/>
</dbReference>
<dbReference type="PANTHER" id="PTHR43798:SF33">
    <property type="entry name" value="HYDROLASE, PUTATIVE (AFU_ORTHOLOGUE AFUA_2G14860)-RELATED"/>
    <property type="match status" value="1"/>
</dbReference>
<proteinExistence type="predicted"/>
<gene>
    <name evidence="2" type="ORF">F0357_09015</name>
</gene>
<dbReference type="InterPro" id="IPR000073">
    <property type="entry name" value="AB_hydrolase_1"/>
</dbReference>
<comment type="caution">
    <text evidence="2">The sequence shown here is derived from an EMBL/GenBank/DDBJ whole genome shotgun (WGS) entry which is preliminary data.</text>
</comment>
<dbReference type="GO" id="GO:0016787">
    <property type="term" value="F:hydrolase activity"/>
    <property type="evidence" value="ECO:0007669"/>
    <property type="project" value="UniProtKB-KW"/>
</dbReference>
<keyword evidence="3" id="KW-1185">Reference proteome</keyword>
<dbReference type="InterPro" id="IPR050266">
    <property type="entry name" value="AB_hydrolase_sf"/>
</dbReference>